<evidence type="ECO:0000256" key="1">
    <source>
        <dbReference type="SAM" id="SignalP"/>
    </source>
</evidence>
<dbReference type="OrthoDB" id="5901060at2"/>
<protein>
    <submittedName>
        <fullName evidence="2">Uncharacterized protein</fullName>
    </submittedName>
</protein>
<feature type="signal peptide" evidence="1">
    <location>
        <begin position="1"/>
        <end position="26"/>
    </location>
</feature>
<keyword evidence="1" id="KW-0732">Signal</keyword>
<dbReference type="AlphaFoldDB" id="A0A1M7PN03"/>
<evidence type="ECO:0000313" key="2">
    <source>
        <dbReference type="EMBL" id="SHN18670.1"/>
    </source>
</evidence>
<accession>A0A1M7PN03</accession>
<dbReference type="Proteomes" id="UP000183983">
    <property type="component" value="Unassembled WGS sequence"/>
</dbReference>
<reference evidence="2 3" key="1">
    <citation type="submission" date="2016-11" db="EMBL/GenBank/DDBJ databases">
        <authorList>
            <person name="Jaros S."/>
            <person name="Januszkiewicz K."/>
            <person name="Wedrychowicz H."/>
        </authorList>
    </citation>
    <scope>NUCLEOTIDE SEQUENCE [LARGE SCALE GENOMIC DNA]</scope>
    <source>
        <strain evidence="2 3">LMG 26898</strain>
    </source>
</reference>
<dbReference type="EMBL" id="FRDA01000012">
    <property type="protein sequence ID" value="SHN18670.1"/>
    <property type="molecule type" value="Genomic_DNA"/>
</dbReference>
<organism evidence="2 3">
    <name type="scientific">Pseudomonas asturiensis</name>
    <dbReference type="NCBI Taxonomy" id="1190415"/>
    <lineage>
        <taxon>Bacteria</taxon>
        <taxon>Pseudomonadati</taxon>
        <taxon>Pseudomonadota</taxon>
        <taxon>Gammaproteobacteria</taxon>
        <taxon>Pseudomonadales</taxon>
        <taxon>Pseudomonadaceae</taxon>
        <taxon>Pseudomonas</taxon>
    </lineage>
</organism>
<feature type="chain" id="PRO_5012636088" evidence="1">
    <location>
        <begin position="27"/>
        <end position="304"/>
    </location>
</feature>
<sequence length="304" mass="33756">MKNNKSNTCRMLVSGLFLAMSCHALAQGESGVVSIASDALHETSVLRAENPGVVVLSDKIHQITQTLESVSAVHQYSFTAVRGQNVLLATPGSQYDKLWKVEYQVDSGEWKPKRFASAQLISGLNPGAQVNVRVITVEGSKFESAEYRIVLGSFPHMSYDLLNEKGILPISAIQSDKKGFLATQGFKEVTLEANFTDSKAYPLEGGQLFFSLTTGAGEEVKKTFLSDENGKISELIEFKRCEGGWLADSIYENVDKKRLTWSTRYEEGVYSASNILTGRLEDKVYEFKLGHLCKRWLTNLHTRP</sequence>
<gene>
    <name evidence="2" type="ORF">SAMN05216593_11214</name>
</gene>
<dbReference type="PROSITE" id="PS51257">
    <property type="entry name" value="PROKAR_LIPOPROTEIN"/>
    <property type="match status" value="1"/>
</dbReference>
<name>A0A1M7PN03_9PSED</name>
<proteinExistence type="predicted"/>
<dbReference type="STRING" id="1190415.SAMN05216593_11214"/>
<evidence type="ECO:0000313" key="3">
    <source>
        <dbReference type="Proteomes" id="UP000183983"/>
    </source>
</evidence>
<dbReference type="RefSeq" id="WP_084537132.1">
    <property type="nucleotide sequence ID" value="NZ_FRDA01000012.1"/>
</dbReference>